<dbReference type="InterPro" id="IPR052373">
    <property type="entry name" value="Gamma-glu_amide_hydrolase"/>
</dbReference>
<dbReference type="EC" id="3.5.1.-" evidence="1"/>
<accession>A0A2K8PRL0</accession>
<dbReference type="InterPro" id="IPR017932">
    <property type="entry name" value="GATase_2_dom"/>
</dbReference>
<dbReference type="InterPro" id="IPR029055">
    <property type="entry name" value="Ntn_hydrolases_N"/>
</dbReference>
<evidence type="ECO:0000313" key="2">
    <source>
        <dbReference type="Proteomes" id="UP000231791"/>
    </source>
</evidence>
<dbReference type="GO" id="GO:0016787">
    <property type="term" value="F:hydrolase activity"/>
    <property type="evidence" value="ECO:0007669"/>
    <property type="project" value="UniProtKB-KW"/>
</dbReference>
<evidence type="ECO:0000313" key="1">
    <source>
        <dbReference type="EMBL" id="ATZ28700.1"/>
    </source>
</evidence>
<sequence length="289" mass="32294">MPRKGMVRMCRWLAYSGSPMLLDAVLYRPEHSLINQSLYARMGAEATNGDGFGIGWYSADRAGNGTPAIFRDVAPAWNNRNLRELAAHVRSPLFFAHVRASTGSAVQQTNCHPFRHGRWLWMHNGAIADFQRLQRDLCMAVDPALFPFIEGSTDSEVMFYLAVTYGLDQDVPGAVARMAGLVERLGKEHGVPEPLQMTVAVSDGERVWAFRYSSQGASRTLFYSSRADTVRHLHPEIDYLREISDETRIVVSEPLGDLHGVWNELPEASYVVVPSGPETDYLPFVPELP</sequence>
<gene>
    <name evidence="1" type="primary">egtC3</name>
    <name evidence="1" type="ORF">SLAV_34645</name>
</gene>
<dbReference type="PANTHER" id="PTHR43187:SF1">
    <property type="entry name" value="GLUTAMINE AMIDOTRANSFERASE DUG3-RELATED"/>
    <property type="match status" value="1"/>
</dbReference>
<dbReference type="InterPro" id="IPR026869">
    <property type="entry name" value="EgtC-like"/>
</dbReference>
<keyword evidence="1" id="KW-0378">Hydrolase</keyword>
<reference evidence="1 2" key="1">
    <citation type="submission" date="2017-11" db="EMBL/GenBank/DDBJ databases">
        <title>Complete genome sequence of Streptomyces lavendulae subsp. lavendulae CCM 3239 (formerly 'Streptomyces aureofaciens CCM 3239'), the producer of the angucycline-type antibiotic auricin.</title>
        <authorList>
            <person name="Busche T."/>
            <person name="Novakova R."/>
            <person name="Al'Dilaimi A."/>
            <person name="Homerova D."/>
            <person name="Feckova L."/>
            <person name="Rezuchova B."/>
            <person name="Mingyar E."/>
            <person name="Csolleiova D."/>
            <person name="Bekeova C."/>
            <person name="Winkler A."/>
            <person name="Sevcikova B."/>
            <person name="Kalinowski J."/>
            <person name="Kormanec J."/>
            <person name="Ruckert C."/>
        </authorList>
    </citation>
    <scope>NUCLEOTIDE SEQUENCE [LARGE SCALE GENOMIC DNA]</scope>
    <source>
        <strain evidence="1 2">CCM 3239</strain>
    </source>
</reference>
<dbReference type="PANTHER" id="PTHR43187">
    <property type="entry name" value="GLUTAMINE AMIDOTRANSFERASE DUG3-RELATED"/>
    <property type="match status" value="1"/>
</dbReference>
<organism evidence="1 2">
    <name type="scientific">Streptomyces lavendulae subsp. lavendulae</name>
    <dbReference type="NCBI Taxonomy" id="58340"/>
    <lineage>
        <taxon>Bacteria</taxon>
        <taxon>Bacillati</taxon>
        <taxon>Actinomycetota</taxon>
        <taxon>Actinomycetes</taxon>
        <taxon>Kitasatosporales</taxon>
        <taxon>Streptomycetaceae</taxon>
        <taxon>Streptomyces</taxon>
    </lineage>
</organism>
<dbReference type="CDD" id="cd01908">
    <property type="entry name" value="YafJ"/>
    <property type="match status" value="1"/>
</dbReference>
<keyword evidence="2" id="KW-1185">Reference proteome</keyword>
<dbReference type="Proteomes" id="UP000231791">
    <property type="component" value="Chromosome"/>
</dbReference>
<proteinExistence type="predicted"/>
<dbReference type="Gene3D" id="3.60.20.10">
    <property type="entry name" value="Glutamine Phosphoribosylpyrophosphate, subunit 1, domain 1"/>
    <property type="match status" value="1"/>
</dbReference>
<dbReference type="AlphaFoldDB" id="A0A2K8PRL0"/>
<dbReference type="FunFam" id="3.60.20.10:FF:000084">
    <property type="entry name" value="Class II glutamine amidotransferase"/>
    <property type="match status" value="1"/>
</dbReference>
<dbReference type="PROSITE" id="PS51278">
    <property type="entry name" value="GATASE_TYPE_2"/>
    <property type="match status" value="1"/>
</dbReference>
<dbReference type="Pfam" id="PF13230">
    <property type="entry name" value="GATase_4"/>
    <property type="match status" value="1"/>
</dbReference>
<dbReference type="EMBL" id="CP024985">
    <property type="protein sequence ID" value="ATZ28700.1"/>
    <property type="molecule type" value="Genomic_DNA"/>
</dbReference>
<name>A0A2K8PRL0_STRLA</name>
<dbReference type="KEGG" id="slx:SLAV_34645"/>
<protein>
    <submittedName>
        <fullName evidence="1">Amidohydrolase EgtC</fullName>
        <ecNumber evidence="1">3.5.1.-</ecNumber>
    </submittedName>
</protein>
<dbReference type="SUPFAM" id="SSF56235">
    <property type="entry name" value="N-terminal nucleophile aminohydrolases (Ntn hydrolases)"/>
    <property type="match status" value="1"/>
</dbReference>